<reference evidence="1" key="1">
    <citation type="journal article" date="2012" name="Proc. Natl. Acad. Sci. U.S.A.">
        <title>Antigenic diversity is generated by distinct evolutionary mechanisms in African trypanosome species.</title>
        <authorList>
            <person name="Jackson A.P."/>
            <person name="Berry A."/>
            <person name="Aslett M."/>
            <person name="Allison H.C."/>
            <person name="Burton P."/>
            <person name="Vavrova-Anderson J."/>
            <person name="Brown R."/>
            <person name="Browne H."/>
            <person name="Corton N."/>
            <person name="Hauser H."/>
            <person name="Gamble J."/>
            <person name="Gilderthorp R."/>
            <person name="Marcello L."/>
            <person name="McQuillan J."/>
            <person name="Otto T.D."/>
            <person name="Quail M.A."/>
            <person name="Sanders M.J."/>
            <person name="van Tonder A."/>
            <person name="Ginger M.L."/>
            <person name="Field M.C."/>
            <person name="Barry J.D."/>
            <person name="Hertz-Fowler C."/>
            <person name="Berriman M."/>
        </authorList>
    </citation>
    <scope>NUCLEOTIDE SEQUENCE</scope>
    <source>
        <strain evidence="1">Y486</strain>
    </source>
</reference>
<dbReference type="AlphaFoldDB" id="G0UA71"/>
<proteinExistence type="predicted"/>
<sequence length="119" mass="13399">MPVTDASMCGWCALLLKDNGEVCVAGGAREREPRCISRGEAREVLLVLSSFAEAMAKNLHTFVGNTTVMNVRKATQILMRWRARLRLSTRRWKNSVFRPLVPTLPLPRTPLTGFSWKQA</sequence>
<gene>
    <name evidence="1" type="ORF">TVY486_1101880</name>
</gene>
<organism evidence="1">
    <name type="scientific">Trypanosoma vivax (strain Y486)</name>
    <dbReference type="NCBI Taxonomy" id="1055687"/>
    <lineage>
        <taxon>Eukaryota</taxon>
        <taxon>Discoba</taxon>
        <taxon>Euglenozoa</taxon>
        <taxon>Kinetoplastea</taxon>
        <taxon>Metakinetoplastina</taxon>
        <taxon>Trypanosomatida</taxon>
        <taxon>Trypanosomatidae</taxon>
        <taxon>Trypanosoma</taxon>
        <taxon>Duttonella</taxon>
    </lineage>
</organism>
<evidence type="ECO:0000313" key="1">
    <source>
        <dbReference type="EMBL" id="CCC52703.1"/>
    </source>
</evidence>
<name>G0UA71_TRYVY</name>
<dbReference type="VEuPathDB" id="TriTrypDB:TvY486_1101880"/>
<protein>
    <submittedName>
        <fullName evidence="1">Uncharacterized protein</fullName>
    </submittedName>
</protein>
<accession>G0UA71</accession>
<dbReference type="EMBL" id="HE573027">
    <property type="protein sequence ID" value="CCC52703.1"/>
    <property type="molecule type" value="Genomic_DNA"/>
</dbReference>